<feature type="region of interest" description="Disordered" evidence="1">
    <location>
        <begin position="172"/>
        <end position="314"/>
    </location>
</feature>
<feature type="region of interest" description="Disordered" evidence="1">
    <location>
        <begin position="1"/>
        <end position="34"/>
    </location>
</feature>
<dbReference type="AlphaFoldDB" id="L9ZJD7"/>
<evidence type="ECO:0000256" key="1">
    <source>
        <dbReference type="SAM" id="MobiDB-lite"/>
    </source>
</evidence>
<feature type="compositionally biased region" description="Basic and acidic residues" evidence="1">
    <location>
        <begin position="275"/>
        <end position="286"/>
    </location>
</feature>
<organism evidence="2 3">
    <name type="scientific">Natrialba taiwanensis DSM 12281</name>
    <dbReference type="NCBI Taxonomy" id="1230458"/>
    <lineage>
        <taxon>Archaea</taxon>
        <taxon>Methanobacteriati</taxon>
        <taxon>Methanobacteriota</taxon>
        <taxon>Stenosarchaea group</taxon>
        <taxon>Halobacteria</taxon>
        <taxon>Halobacteriales</taxon>
        <taxon>Natrialbaceae</taxon>
        <taxon>Natrialba</taxon>
    </lineage>
</organism>
<dbReference type="InterPro" id="IPR055969">
    <property type="entry name" value="DUF7547"/>
</dbReference>
<keyword evidence="3" id="KW-1185">Reference proteome</keyword>
<dbReference type="Pfam" id="PF24414">
    <property type="entry name" value="DUF7547"/>
    <property type="match status" value="1"/>
</dbReference>
<feature type="compositionally biased region" description="Basic and acidic residues" evidence="1">
    <location>
        <begin position="128"/>
        <end position="137"/>
    </location>
</feature>
<protein>
    <submittedName>
        <fullName evidence="2">Uncharacterized protein</fullName>
    </submittedName>
</protein>
<evidence type="ECO:0000313" key="2">
    <source>
        <dbReference type="EMBL" id="ELY85702.1"/>
    </source>
</evidence>
<feature type="compositionally biased region" description="Low complexity" evidence="1">
    <location>
        <begin position="302"/>
        <end position="314"/>
    </location>
</feature>
<dbReference type="Proteomes" id="UP000011648">
    <property type="component" value="Unassembled WGS sequence"/>
</dbReference>
<dbReference type="RefSeq" id="WP_006827649.1">
    <property type="nucleotide sequence ID" value="NZ_AOIL01000067.1"/>
</dbReference>
<proteinExistence type="predicted"/>
<dbReference type="STRING" id="1230458.C484_20337"/>
<name>L9ZJD7_9EURY</name>
<accession>L9ZJD7</accession>
<feature type="compositionally biased region" description="Acidic residues" evidence="1">
    <location>
        <begin position="292"/>
        <end position="301"/>
    </location>
</feature>
<dbReference type="PATRIC" id="fig|1230458.4.peg.4097"/>
<comment type="caution">
    <text evidence="2">The sequence shown here is derived from an EMBL/GenBank/DDBJ whole genome shotgun (WGS) entry which is preliminary data.</text>
</comment>
<feature type="compositionally biased region" description="Low complexity" evidence="1">
    <location>
        <begin position="195"/>
        <end position="205"/>
    </location>
</feature>
<sequence length="314" mass="33362">MGDPDSNSNSNSNADSGSGSDSDAPRSDPDEDLATAVRELTDTIELLRQELAESDRRSPFSPTSPSGPPLRPPSPREVLAFTDEFAIPAAITALESSVRALEAFQRGLNLVRTEREARDRASAAAETTGERATDVRRTTLSQLDTVLTQLQRAASSDALPADEDARELLTEARRLRDEVDTRLREATADRESGPDDGTSDTGGDSTETRTTDGVQIDIGDGCPPRDETTDETEAANGSNVDVDAELETLKDRYSSDEVPPADDGHDAGDSDTESSEPHAEDNDRGDSATAADNDDETDGSDNDSSSNDTDGNGE</sequence>
<feature type="compositionally biased region" description="Basic and acidic residues" evidence="1">
    <location>
        <begin position="47"/>
        <end position="58"/>
    </location>
</feature>
<evidence type="ECO:0000313" key="3">
    <source>
        <dbReference type="Proteomes" id="UP000011648"/>
    </source>
</evidence>
<dbReference type="OrthoDB" id="157587at2157"/>
<feature type="compositionally biased region" description="Pro residues" evidence="1">
    <location>
        <begin position="65"/>
        <end position="75"/>
    </location>
</feature>
<feature type="region of interest" description="Disordered" evidence="1">
    <location>
        <begin position="114"/>
        <end position="137"/>
    </location>
</feature>
<reference evidence="2 3" key="1">
    <citation type="journal article" date="2014" name="PLoS Genet.">
        <title>Phylogenetically driven sequencing of extremely halophilic archaea reveals strategies for static and dynamic osmo-response.</title>
        <authorList>
            <person name="Becker E.A."/>
            <person name="Seitzer P.M."/>
            <person name="Tritt A."/>
            <person name="Larsen D."/>
            <person name="Krusor M."/>
            <person name="Yao A.I."/>
            <person name="Wu D."/>
            <person name="Madern D."/>
            <person name="Eisen J.A."/>
            <person name="Darling A.E."/>
            <person name="Facciotti M.T."/>
        </authorList>
    </citation>
    <scope>NUCLEOTIDE SEQUENCE [LARGE SCALE GENOMIC DNA]</scope>
    <source>
        <strain evidence="2 3">DSM 12281</strain>
    </source>
</reference>
<gene>
    <name evidence="2" type="ORF">C484_20337</name>
</gene>
<feature type="region of interest" description="Disordered" evidence="1">
    <location>
        <begin position="47"/>
        <end position="76"/>
    </location>
</feature>
<feature type="compositionally biased region" description="Low complexity" evidence="1">
    <location>
        <begin position="1"/>
        <end position="22"/>
    </location>
</feature>
<feature type="compositionally biased region" description="Basic and acidic residues" evidence="1">
    <location>
        <begin position="172"/>
        <end position="193"/>
    </location>
</feature>
<dbReference type="EMBL" id="AOIL01000067">
    <property type="protein sequence ID" value="ELY85702.1"/>
    <property type="molecule type" value="Genomic_DNA"/>
</dbReference>